<name>A6XDP2_ALBTU</name>
<organism evidence="2">
    <name type="scientific">Albinaria turrita</name>
    <name type="common">Door snail</name>
    <name type="synonym">Clausilia turrita</name>
    <dbReference type="NCBI Taxonomy" id="27820"/>
    <lineage>
        <taxon>Eukaryota</taxon>
        <taxon>Metazoa</taxon>
        <taxon>Spiralia</taxon>
        <taxon>Lophotrochozoa</taxon>
        <taxon>Mollusca</taxon>
        <taxon>Gastropoda</taxon>
        <taxon>Heterobranchia</taxon>
        <taxon>Euthyneura</taxon>
        <taxon>Panpulmonata</taxon>
        <taxon>Eupulmonata</taxon>
        <taxon>Stylommatophora</taxon>
        <taxon>Helicina</taxon>
        <taxon>Clausilioidea</taxon>
        <taxon>Clausiliidae</taxon>
        <taxon>Alopiinae</taxon>
        <taxon>Albinaria</taxon>
    </lineage>
</organism>
<reference evidence="2" key="1">
    <citation type="journal article" date="2007" name="Mol. Phylogenet. Evol.">
        <title>Inference of evolutionary patterns of the land snail Albinaria in the Aegean archipelago: is vicariance enough?</title>
        <authorList>
            <person name="Douris V."/>
            <person name="Giokas S."/>
            <person name="Thomaz D."/>
            <person name="Lecanidou R."/>
            <person name="Rodakis G.C."/>
        </authorList>
    </citation>
    <scope>NUCLEOTIDE SEQUENCE</scope>
</reference>
<keyword evidence="1" id="KW-0472">Membrane</keyword>
<keyword evidence="1" id="KW-1133">Transmembrane helix</keyword>
<keyword evidence="1" id="KW-0812">Transmembrane</keyword>
<keyword evidence="2" id="KW-0496">Mitochondrion</keyword>
<geneLocation type="mitochondrion" evidence="2"/>
<feature type="transmembrane region" description="Helical" evidence="1">
    <location>
        <begin position="6"/>
        <end position="25"/>
    </location>
</feature>
<proteinExistence type="predicted"/>
<evidence type="ECO:0000313" key="2">
    <source>
        <dbReference type="EMBL" id="ABG66596.1"/>
    </source>
</evidence>
<dbReference type="EMBL" id="DQ673655">
    <property type="protein sequence ID" value="ABG66596.1"/>
    <property type="molecule type" value="Genomic_DNA"/>
</dbReference>
<sequence>MPQLSPMNGFLILCSVSLMLLAVLINSHFMLKPMSTSLTTPKFNMAAMKKLYY</sequence>
<protein>
    <submittedName>
        <fullName evidence="2">ATPase subunit 8</fullName>
    </submittedName>
</protein>
<dbReference type="AlphaFoldDB" id="A6XDP2"/>
<accession>A6XDP2</accession>
<gene>
    <name evidence="2" type="primary">ATPase8</name>
</gene>
<evidence type="ECO:0000256" key="1">
    <source>
        <dbReference type="SAM" id="Phobius"/>
    </source>
</evidence>